<proteinExistence type="predicted"/>
<dbReference type="AlphaFoldDB" id="A0A9D0ZFW9"/>
<dbReference type="Proteomes" id="UP000824262">
    <property type="component" value="Unassembled WGS sequence"/>
</dbReference>
<evidence type="ECO:0000313" key="3">
    <source>
        <dbReference type="Proteomes" id="UP000824262"/>
    </source>
</evidence>
<gene>
    <name evidence="2" type="ORF">IAB77_05470</name>
</gene>
<organism evidence="2 3">
    <name type="scientific">Candidatus Scatomorpha intestinavium</name>
    <dbReference type="NCBI Taxonomy" id="2840922"/>
    <lineage>
        <taxon>Bacteria</taxon>
        <taxon>Bacillati</taxon>
        <taxon>Bacillota</taxon>
        <taxon>Clostridia</taxon>
        <taxon>Eubacteriales</taxon>
        <taxon>Candidatus Scatomorpha</taxon>
    </lineage>
</organism>
<evidence type="ECO:0000313" key="2">
    <source>
        <dbReference type="EMBL" id="HIQ78691.1"/>
    </source>
</evidence>
<dbReference type="EMBL" id="DVGA01000053">
    <property type="protein sequence ID" value="HIQ78691.1"/>
    <property type="molecule type" value="Genomic_DNA"/>
</dbReference>
<keyword evidence="1" id="KW-0812">Transmembrane</keyword>
<feature type="transmembrane region" description="Helical" evidence="1">
    <location>
        <begin position="82"/>
        <end position="115"/>
    </location>
</feature>
<name>A0A9D0ZFW9_9FIRM</name>
<accession>A0A9D0ZFW9</accession>
<evidence type="ECO:0000256" key="1">
    <source>
        <dbReference type="SAM" id="Phobius"/>
    </source>
</evidence>
<dbReference type="Pfam" id="PF22564">
    <property type="entry name" value="HAAS"/>
    <property type="match status" value="1"/>
</dbReference>
<sequence length="238" mass="24707">MTKNEYISALGRELKRLGVPDAGDVLEEYEQHFAFKGADGSTEEEIAARLGAPAEVAAQFAAPGAASGSAALVKLGVGLMWVFAALFFVLLIAWAVVMAAFALACAVCAVCLAAGIDAGGLLPQMPYYCAVIFAVSLAALAVLSVVGTAYYAAFVCALMRSWARFAHNSVAAASGRAELPPLPAVPRLGAETGPRARLATRISLAVFAACVVLGAVMSMISAGALEFWHVWNWFGYAA</sequence>
<feature type="transmembrane region" description="Helical" evidence="1">
    <location>
        <begin position="204"/>
        <end position="225"/>
    </location>
</feature>
<comment type="caution">
    <text evidence="2">The sequence shown here is derived from an EMBL/GenBank/DDBJ whole genome shotgun (WGS) entry which is preliminary data.</text>
</comment>
<keyword evidence="1" id="KW-0472">Membrane</keyword>
<reference evidence="2" key="1">
    <citation type="submission" date="2020-10" db="EMBL/GenBank/DDBJ databases">
        <authorList>
            <person name="Gilroy R."/>
        </authorList>
    </citation>
    <scope>NUCLEOTIDE SEQUENCE</scope>
    <source>
        <strain evidence="2">ChiBcolR7-354</strain>
    </source>
</reference>
<protein>
    <submittedName>
        <fullName evidence="2">DUF1700 domain-containing protein</fullName>
    </submittedName>
</protein>
<keyword evidence="1" id="KW-1133">Transmembrane helix</keyword>
<reference evidence="2" key="2">
    <citation type="journal article" date="2021" name="PeerJ">
        <title>Extensive microbial diversity within the chicken gut microbiome revealed by metagenomics and culture.</title>
        <authorList>
            <person name="Gilroy R."/>
            <person name="Ravi A."/>
            <person name="Getino M."/>
            <person name="Pursley I."/>
            <person name="Horton D.L."/>
            <person name="Alikhan N.F."/>
            <person name="Baker D."/>
            <person name="Gharbi K."/>
            <person name="Hall N."/>
            <person name="Watson M."/>
            <person name="Adriaenssens E.M."/>
            <person name="Foster-Nyarko E."/>
            <person name="Jarju S."/>
            <person name="Secka A."/>
            <person name="Antonio M."/>
            <person name="Oren A."/>
            <person name="Chaudhuri R.R."/>
            <person name="La Ragione R."/>
            <person name="Hildebrand F."/>
            <person name="Pallen M.J."/>
        </authorList>
    </citation>
    <scope>NUCLEOTIDE SEQUENCE</scope>
    <source>
        <strain evidence="2">ChiBcolR7-354</strain>
    </source>
</reference>
<feature type="transmembrane region" description="Helical" evidence="1">
    <location>
        <begin position="127"/>
        <end position="154"/>
    </location>
</feature>